<dbReference type="AlphaFoldDB" id="A0A428ZFW9"/>
<proteinExistence type="predicted"/>
<organism evidence="1 2">
    <name type="scientific">Kibdelosporangium aridum</name>
    <dbReference type="NCBI Taxonomy" id="2030"/>
    <lineage>
        <taxon>Bacteria</taxon>
        <taxon>Bacillati</taxon>
        <taxon>Actinomycetota</taxon>
        <taxon>Actinomycetes</taxon>
        <taxon>Pseudonocardiales</taxon>
        <taxon>Pseudonocardiaceae</taxon>
        <taxon>Kibdelosporangium</taxon>
    </lineage>
</organism>
<evidence type="ECO:0008006" key="3">
    <source>
        <dbReference type="Google" id="ProtNLM"/>
    </source>
</evidence>
<protein>
    <recommendedName>
        <fullName evidence="3">PE domain-containing protein</fullName>
    </recommendedName>
</protein>
<dbReference type="Proteomes" id="UP000287547">
    <property type="component" value="Unassembled WGS sequence"/>
</dbReference>
<name>A0A428ZFW9_KIBAR</name>
<dbReference type="RefSeq" id="WP_037263004.1">
    <property type="nucleotide sequence ID" value="NZ_QHKI01000007.1"/>
</dbReference>
<dbReference type="EMBL" id="QHKI01000007">
    <property type="protein sequence ID" value="RSM86858.1"/>
    <property type="molecule type" value="Genomic_DNA"/>
</dbReference>
<reference evidence="1 2" key="1">
    <citation type="submission" date="2018-05" db="EMBL/GenBank/DDBJ databases">
        <title>Evolution of GPA BGCs.</title>
        <authorList>
            <person name="Waglechner N."/>
            <person name="Wright G.D."/>
        </authorList>
    </citation>
    <scope>NUCLEOTIDE SEQUENCE [LARGE SCALE GENOMIC DNA]</scope>
    <source>
        <strain evidence="1 2">A82846</strain>
    </source>
</reference>
<evidence type="ECO:0000313" key="1">
    <source>
        <dbReference type="EMBL" id="RSM86858.1"/>
    </source>
</evidence>
<evidence type="ECO:0000313" key="2">
    <source>
        <dbReference type="Proteomes" id="UP000287547"/>
    </source>
</evidence>
<comment type="caution">
    <text evidence="1">The sequence shown here is derived from an EMBL/GenBank/DDBJ whole genome shotgun (WGS) entry which is preliminary data.</text>
</comment>
<accession>A0A428ZFW9</accession>
<dbReference type="OrthoDB" id="3686990at2"/>
<sequence>MPVGEQGPGTAEQQVRLEVAMDRTLRAVTGVLGADYESRAVGGGGTNGKWVFTSLDQLDGLIKKWKDIRDAIRDRRFRIERARELVEPPAADIMSVIQAKALEHSLEAMGQHAGSMYMYADAYIQKLEHARTQYVGVEDQNTTRMKSTHGG</sequence>
<gene>
    <name evidence="1" type="ORF">DMH04_11390</name>
</gene>